<name>A0A5B2VXS0_9BACT</name>
<evidence type="ECO:0000313" key="1">
    <source>
        <dbReference type="EMBL" id="KAA2243112.1"/>
    </source>
</evidence>
<dbReference type="PANTHER" id="PTHR43857">
    <property type="entry name" value="BLR7761 PROTEIN"/>
    <property type="match status" value="1"/>
</dbReference>
<dbReference type="RefSeq" id="WP_149837987.1">
    <property type="nucleotide sequence ID" value="NZ_VUOC01000002.1"/>
</dbReference>
<comment type="caution">
    <text evidence="1">The sequence shown here is derived from an EMBL/GenBank/DDBJ whole genome shotgun (WGS) entry which is preliminary data.</text>
</comment>
<dbReference type="InterPro" id="IPR035959">
    <property type="entry name" value="RutC-like_sf"/>
</dbReference>
<dbReference type="AlphaFoldDB" id="A0A5B2VXS0"/>
<reference evidence="1 2" key="1">
    <citation type="submission" date="2019-09" db="EMBL/GenBank/DDBJ databases">
        <title>Chitinophaga ginsengihumi sp. nov., isolated from soil of ginseng rhizosphere.</title>
        <authorList>
            <person name="Lee J."/>
        </authorList>
    </citation>
    <scope>NUCLEOTIDE SEQUENCE [LARGE SCALE GENOMIC DNA]</scope>
    <source>
        <strain evidence="1 2">BN140078</strain>
    </source>
</reference>
<dbReference type="SUPFAM" id="SSF55298">
    <property type="entry name" value="YjgF-like"/>
    <property type="match status" value="1"/>
</dbReference>
<protein>
    <submittedName>
        <fullName evidence="1">RidA family protein</fullName>
    </submittedName>
</protein>
<dbReference type="EMBL" id="VUOC01000002">
    <property type="protein sequence ID" value="KAA2243112.1"/>
    <property type="molecule type" value="Genomic_DNA"/>
</dbReference>
<dbReference type="InterPro" id="IPR006175">
    <property type="entry name" value="YjgF/YER057c/UK114"/>
</dbReference>
<accession>A0A5B2VXS0</accession>
<reference evidence="1 2" key="2">
    <citation type="submission" date="2019-09" db="EMBL/GenBank/DDBJ databases">
        <authorList>
            <person name="Jin C."/>
        </authorList>
    </citation>
    <scope>NUCLEOTIDE SEQUENCE [LARGE SCALE GENOMIC DNA]</scope>
    <source>
        <strain evidence="1 2">BN140078</strain>
    </source>
</reference>
<dbReference type="Proteomes" id="UP000324611">
    <property type="component" value="Unassembled WGS sequence"/>
</dbReference>
<sequence length="130" mass="14579">MEQEQKDYQGLGMPWEDDYGYAQAVKKGDTVWISGQLGHDEKGVLLQGMEAQVKQTYANIKTLLSRFNMTMDDVVEEVLYVMDMPTAFEARKNNKAEFYSNPKSVASTIVVVSGLALPGQLIEIKIVARQ</sequence>
<organism evidence="1 2">
    <name type="scientific">Chitinophaga agrisoli</name>
    <dbReference type="NCBI Taxonomy" id="2607653"/>
    <lineage>
        <taxon>Bacteria</taxon>
        <taxon>Pseudomonadati</taxon>
        <taxon>Bacteroidota</taxon>
        <taxon>Chitinophagia</taxon>
        <taxon>Chitinophagales</taxon>
        <taxon>Chitinophagaceae</taxon>
        <taxon>Chitinophaga</taxon>
    </lineage>
</organism>
<dbReference type="PANTHER" id="PTHR43857:SF1">
    <property type="entry name" value="YJGH FAMILY PROTEIN"/>
    <property type="match status" value="1"/>
</dbReference>
<evidence type="ECO:0000313" key="2">
    <source>
        <dbReference type="Proteomes" id="UP000324611"/>
    </source>
</evidence>
<proteinExistence type="predicted"/>
<dbReference type="Gene3D" id="3.30.1330.40">
    <property type="entry name" value="RutC-like"/>
    <property type="match status" value="1"/>
</dbReference>
<gene>
    <name evidence="1" type="ORF">F0L74_11395</name>
</gene>
<dbReference type="Pfam" id="PF01042">
    <property type="entry name" value="Ribonuc_L-PSP"/>
    <property type="match status" value="1"/>
</dbReference>
<keyword evidence="2" id="KW-1185">Reference proteome</keyword>